<evidence type="ECO:0000256" key="2">
    <source>
        <dbReference type="SAM" id="MobiDB-lite"/>
    </source>
</evidence>
<organism evidence="3 4">
    <name type="scientific">Aquarana catesbeiana</name>
    <name type="common">American bullfrog</name>
    <name type="synonym">Rana catesbeiana</name>
    <dbReference type="NCBI Taxonomy" id="8400"/>
    <lineage>
        <taxon>Eukaryota</taxon>
        <taxon>Metazoa</taxon>
        <taxon>Chordata</taxon>
        <taxon>Craniata</taxon>
        <taxon>Vertebrata</taxon>
        <taxon>Euteleostomi</taxon>
        <taxon>Amphibia</taxon>
        <taxon>Batrachia</taxon>
        <taxon>Anura</taxon>
        <taxon>Neobatrachia</taxon>
        <taxon>Ranoidea</taxon>
        <taxon>Ranidae</taxon>
        <taxon>Aquarana</taxon>
    </lineage>
</organism>
<feature type="compositionally biased region" description="Basic and acidic residues" evidence="2">
    <location>
        <begin position="7"/>
        <end position="26"/>
    </location>
</feature>
<feature type="compositionally biased region" description="Basic and acidic residues" evidence="2">
    <location>
        <begin position="124"/>
        <end position="141"/>
    </location>
</feature>
<dbReference type="AlphaFoldDB" id="A0A2G9RZ80"/>
<reference evidence="4" key="1">
    <citation type="journal article" date="2017" name="Nat. Commun.">
        <title>The North American bullfrog draft genome provides insight into hormonal regulation of long noncoding RNA.</title>
        <authorList>
            <person name="Hammond S.A."/>
            <person name="Warren R.L."/>
            <person name="Vandervalk B.P."/>
            <person name="Kucuk E."/>
            <person name="Khan H."/>
            <person name="Gibb E.A."/>
            <person name="Pandoh P."/>
            <person name="Kirk H."/>
            <person name="Zhao Y."/>
            <person name="Jones M."/>
            <person name="Mungall A.J."/>
            <person name="Coope R."/>
            <person name="Pleasance S."/>
            <person name="Moore R.A."/>
            <person name="Holt R.A."/>
            <person name="Round J.M."/>
            <person name="Ohora S."/>
            <person name="Walle B.V."/>
            <person name="Veldhoen N."/>
            <person name="Helbing C.C."/>
            <person name="Birol I."/>
        </authorList>
    </citation>
    <scope>NUCLEOTIDE SEQUENCE [LARGE SCALE GENOMIC DNA]</scope>
</reference>
<keyword evidence="1" id="KW-0175">Coiled coil</keyword>
<feature type="region of interest" description="Disordered" evidence="2">
    <location>
        <begin position="1"/>
        <end position="33"/>
    </location>
</feature>
<evidence type="ECO:0000256" key="1">
    <source>
        <dbReference type="SAM" id="Coils"/>
    </source>
</evidence>
<evidence type="ECO:0000313" key="4">
    <source>
        <dbReference type="Proteomes" id="UP000228934"/>
    </source>
</evidence>
<evidence type="ECO:0000313" key="3">
    <source>
        <dbReference type="EMBL" id="PIO32533.1"/>
    </source>
</evidence>
<dbReference type="Proteomes" id="UP000228934">
    <property type="component" value="Unassembled WGS sequence"/>
</dbReference>
<sequence>MCAVGEHMAEKEQVHAEESSNDERPEPQTSRSQRRFMVSNMFFVEMVEMVDILKRANYNGKYEPYLNPNVRKAKIMAKVVKSLHRNFGVRRSKDQLRKRRSGLKLREHNQYRKIKRVLQKREKRFGTSEDTRDPPPPKEKQIPTAQPEDVEEGEIYEVGEIVTTTGDVDVVEEDSHFTSASAHVLIGEIIVCNRNLQKIKEDINDIEKRLKNIIDVLGQI</sequence>
<feature type="coiled-coil region" evidence="1">
    <location>
        <begin position="189"/>
        <end position="216"/>
    </location>
</feature>
<gene>
    <name evidence="3" type="ORF">AB205_0013090</name>
</gene>
<name>A0A2G9RZ80_AQUCT</name>
<keyword evidence="4" id="KW-1185">Reference proteome</keyword>
<proteinExistence type="predicted"/>
<feature type="region of interest" description="Disordered" evidence="2">
    <location>
        <begin position="122"/>
        <end position="149"/>
    </location>
</feature>
<protein>
    <submittedName>
        <fullName evidence="3">Uncharacterized protein</fullName>
    </submittedName>
</protein>
<accession>A0A2G9RZ80</accession>
<dbReference type="EMBL" id="KV930278">
    <property type="protein sequence ID" value="PIO32533.1"/>
    <property type="molecule type" value="Genomic_DNA"/>
</dbReference>